<keyword evidence="3 6" id="KW-0812">Transmembrane</keyword>
<sequence>MQKRFESRPDFVGAAAGMALFAALALLGAVFNSYLVSLLTIVFIFAFIGQSWSLMLGLGGQLSIGHALFVGIGAYSVAVLDIRYGLSPWLGLLVGSVIAGAVGAALAWLSFRFEVRGIYFGLLTIAAAEFARVMFGGWDFVGGMQGLFFPAQSGESSLLMLRGSARFYYFVALAAVAVGVGVTALISKSFLGYVWRAMRDDEDASRALGVRTFLHKVLVVSISGAWAAIGGGLLALVQGSIFPDSIMGMGISVDVLIGPIVGGLGTAFGPLLGALIIIPLDHLMSSFSDTIGLPGLNNVAYGIVLIGVVWLLPDGVWPALVGHFEAKKEVRSIRSRIVQTQEVGQ</sequence>
<dbReference type="InterPro" id="IPR001851">
    <property type="entry name" value="ABC_transp_permease"/>
</dbReference>
<evidence type="ECO:0000256" key="4">
    <source>
        <dbReference type="ARBA" id="ARBA00022989"/>
    </source>
</evidence>
<evidence type="ECO:0000256" key="5">
    <source>
        <dbReference type="ARBA" id="ARBA00023136"/>
    </source>
</evidence>
<accession>A0ABV4F7K6</accession>
<gene>
    <name evidence="7" type="ORF">ABIF29_006250</name>
</gene>
<feature type="transmembrane region" description="Helical" evidence="6">
    <location>
        <begin position="256"/>
        <end position="278"/>
    </location>
</feature>
<keyword evidence="8" id="KW-1185">Reference proteome</keyword>
<evidence type="ECO:0000256" key="3">
    <source>
        <dbReference type="ARBA" id="ARBA00022692"/>
    </source>
</evidence>
<dbReference type="Pfam" id="PF02653">
    <property type="entry name" value="BPD_transp_2"/>
    <property type="match status" value="1"/>
</dbReference>
<reference evidence="7 8" key="1">
    <citation type="submission" date="2024-07" db="EMBL/GenBank/DDBJ databases">
        <title>Genomic Encyclopedia of Type Strains, Phase V (KMG-V): Genome sequencing to study the core and pangenomes of soil and plant-associated prokaryotes.</title>
        <authorList>
            <person name="Whitman W."/>
        </authorList>
    </citation>
    <scope>NUCLEOTIDE SEQUENCE [LARGE SCALE GENOMIC DNA]</scope>
    <source>
        <strain evidence="7 8">USDA 415</strain>
    </source>
</reference>
<feature type="transmembrane region" description="Helical" evidence="6">
    <location>
        <begin position="167"/>
        <end position="195"/>
    </location>
</feature>
<dbReference type="InterPro" id="IPR043428">
    <property type="entry name" value="LivM-like"/>
</dbReference>
<evidence type="ECO:0000313" key="7">
    <source>
        <dbReference type="EMBL" id="MEY9319451.1"/>
    </source>
</evidence>
<feature type="transmembrane region" description="Helical" evidence="6">
    <location>
        <begin position="12"/>
        <end position="31"/>
    </location>
</feature>
<evidence type="ECO:0000256" key="1">
    <source>
        <dbReference type="ARBA" id="ARBA00004651"/>
    </source>
</evidence>
<keyword evidence="5 6" id="KW-0472">Membrane</keyword>
<name>A0ABV4F7K6_BRAEL</name>
<dbReference type="PANTHER" id="PTHR30482:SF10">
    <property type="entry name" value="HIGH-AFFINITY BRANCHED-CHAIN AMINO ACID TRANSPORT PROTEIN BRAE"/>
    <property type="match status" value="1"/>
</dbReference>
<protein>
    <submittedName>
        <fullName evidence="7">Branched-chain amino acid transport system permease protein</fullName>
    </submittedName>
</protein>
<dbReference type="CDD" id="cd06581">
    <property type="entry name" value="TM_PBP1_LivM_like"/>
    <property type="match status" value="1"/>
</dbReference>
<dbReference type="PANTHER" id="PTHR30482">
    <property type="entry name" value="HIGH-AFFINITY BRANCHED-CHAIN AMINO ACID TRANSPORT SYSTEM PERMEASE"/>
    <property type="match status" value="1"/>
</dbReference>
<comment type="caution">
    <text evidence="7">The sequence shown here is derived from an EMBL/GenBank/DDBJ whole genome shotgun (WGS) entry which is preliminary data.</text>
</comment>
<evidence type="ECO:0000256" key="6">
    <source>
        <dbReference type="SAM" id="Phobius"/>
    </source>
</evidence>
<evidence type="ECO:0000256" key="2">
    <source>
        <dbReference type="ARBA" id="ARBA00022475"/>
    </source>
</evidence>
<feature type="transmembrane region" description="Helical" evidence="6">
    <location>
        <begin position="92"/>
        <end position="111"/>
    </location>
</feature>
<proteinExistence type="predicted"/>
<comment type="subcellular location">
    <subcellularLocation>
        <location evidence="1">Cell membrane</location>
        <topology evidence="1">Multi-pass membrane protein</topology>
    </subcellularLocation>
</comment>
<feature type="transmembrane region" description="Helical" evidence="6">
    <location>
        <begin position="118"/>
        <end position="138"/>
    </location>
</feature>
<dbReference type="Proteomes" id="UP001565471">
    <property type="component" value="Unassembled WGS sequence"/>
</dbReference>
<evidence type="ECO:0000313" key="8">
    <source>
        <dbReference type="Proteomes" id="UP001565471"/>
    </source>
</evidence>
<dbReference type="EMBL" id="JBGBZA010000002">
    <property type="protein sequence ID" value="MEY9319451.1"/>
    <property type="molecule type" value="Genomic_DNA"/>
</dbReference>
<dbReference type="RefSeq" id="WP_253576652.1">
    <property type="nucleotide sequence ID" value="NZ_JALJZB010000001.1"/>
</dbReference>
<feature type="transmembrane region" description="Helical" evidence="6">
    <location>
        <begin position="290"/>
        <end position="312"/>
    </location>
</feature>
<feature type="transmembrane region" description="Helical" evidence="6">
    <location>
        <begin position="37"/>
        <end position="55"/>
    </location>
</feature>
<feature type="transmembrane region" description="Helical" evidence="6">
    <location>
        <begin position="216"/>
        <end position="236"/>
    </location>
</feature>
<keyword evidence="2" id="KW-1003">Cell membrane</keyword>
<feature type="transmembrane region" description="Helical" evidence="6">
    <location>
        <begin position="67"/>
        <end position="86"/>
    </location>
</feature>
<keyword evidence="4 6" id="KW-1133">Transmembrane helix</keyword>
<organism evidence="7 8">
    <name type="scientific">Bradyrhizobium elkanii</name>
    <dbReference type="NCBI Taxonomy" id="29448"/>
    <lineage>
        <taxon>Bacteria</taxon>
        <taxon>Pseudomonadati</taxon>
        <taxon>Pseudomonadota</taxon>
        <taxon>Alphaproteobacteria</taxon>
        <taxon>Hyphomicrobiales</taxon>
        <taxon>Nitrobacteraceae</taxon>
        <taxon>Bradyrhizobium</taxon>
    </lineage>
</organism>